<proteinExistence type="inferred from homology"/>
<keyword evidence="3" id="KW-0378">Hydrolase</keyword>
<protein>
    <submittedName>
        <fullName evidence="3">Oleoyl-(Acyl-carrier-protein) hydrolase</fullName>
        <ecNumber evidence="3">3.1.2.14</ecNumber>
    </submittedName>
</protein>
<dbReference type="InterPro" id="IPR012223">
    <property type="entry name" value="TEII"/>
</dbReference>
<dbReference type="HOGENOM" id="CLU_070456_2_0_9"/>
<dbReference type="GO" id="GO:0008610">
    <property type="term" value="P:lipid biosynthetic process"/>
    <property type="evidence" value="ECO:0007669"/>
    <property type="project" value="TreeGrafter"/>
</dbReference>
<dbReference type="PANTHER" id="PTHR11487:SF0">
    <property type="entry name" value="S-ACYL FATTY ACID SYNTHASE THIOESTERASE, MEDIUM CHAIN"/>
    <property type="match status" value="1"/>
</dbReference>
<name>D9SKJ1_CLOC7</name>
<accession>D9SKJ1</accession>
<evidence type="ECO:0000256" key="1">
    <source>
        <dbReference type="ARBA" id="ARBA00007169"/>
    </source>
</evidence>
<gene>
    <name evidence="3" type="ordered locus">Clocel_1743</name>
</gene>
<dbReference type="KEGG" id="ccb:Clocel_1743"/>
<dbReference type="Proteomes" id="UP000002730">
    <property type="component" value="Chromosome"/>
</dbReference>
<sequence>MQKKIILFCIPYAGGSDIGFYKWKGLLDPQIELCPIELKGRGKRYDEGFYKDVSEAIDDIYDQIKDKIKDNKYAVYGHSMGSMLAYELYNRINVEGNKLPIHMFFSGRQAPSAKRKEGNIHMLPNEQFISRIIELGGTPKEVTESKELMDFILPILRNDFKLVEAYKLEVMSKIKCNISVLNGDKDDIDEEGILAWKNHAADQCKIYTFNGGHFFINDKLEEVIEIINATLK</sequence>
<evidence type="ECO:0000313" key="3">
    <source>
        <dbReference type="EMBL" id="ADL51487.1"/>
    </source>
</evidence>
<dbReference type="EC" id="3.1.2.14" evidence="3"/>
<dbReference type="Gene3D" id="3.40.50.1820">
    <property type="entry name" value="alpha/beta hydrolase"/>
    <property type="match status" value="1"/>
</dbReference>
<evidence type="ECO:0000259" key="2">
    <source>
        <dbReference type="Pfam" id="PF00975"/>
    </source>
</evidence>
<dbReference type="InterPro" id="IPR029058">
    <property type="entry name" value="AB_hydrolase_fold"/>
</dbReference>
<dbReference type="EMBL" id="CP002160">
    <property type="protein sequence ID" value="ADL51487.1"/>
    <property type="molecule type" value="Genomic_DNA"/>
</dbReference>
<dbReference type="RefSeq" id="WP_010077301.1">
    <property type="nucleotide sequence ID" value="NC_014393.1"/>
</dbReference>
<organism evidence="3 4">
    <name type="scientific">Clostridium cellulovorans (strain ATCC 35296 / DSM 3052 / OCM 3 / 743B)</name>
    <dbReference type="NCBI Taxonomy" id="573061"/>
    <lineage>
        <taxon>Bacteria</taxon>
        <taxon>Bacillati</taxon>
        <taxon>Bacillota</taxon>
        <taxon>Clostridia</taxon>
        <taxon>Eubacteriales</taxon>
        <taxon>Clostridiaceae</taxon>
        <taxon>Clostridium</taxon>
    </lineage>
</organism>
<dbReference type="STRING" id="573061.Clocel_1743"/>
<evidence type="ECO:0000313" key="4">
    <source>
        <dbReference type="Proteomes" id="UP000002730"/>
    </source>
</evidence>
<dbReference type="Pfam" id="PF00975">
    <property type="entry name" value="Thioesterase"/>
    <property type="match status" value="1"/>
</dbReference>
<reference evidence="3 4" key="1">
    <citation type="submission" date="2010-08" db="EMBL/GenBank/DDBJ databases">
        <title>Complete sequence of Clostridium cellulovorans 743B.</title>
        <authorList>
            <consortium name="US DOE Joint Genome Institute"/>
            <person name="Lucas S."/>
            <person name="Copeland A."/>
            <person name="Lapidus A."/>
            <person name="Cheng J.-F."/>
            <person name="Bruce D."/>
            <person name="Goodwin L."/>
            <person name="Pitluck S."/>
            <person name="Chertkov O."/>
            <person name="Detter J.C."/>
            <person name="Han C."/>
            <person name="Tapia R."/>
            <person name="Land M."/>
            <person name="Hauser L."/>
            <person name="Chang Y.-J."/>
            <person name="Jeffries C."/>
            <person name="Kyrpides N."/>
            <person name="Ivanova N."/>
            <person name="Mikhailova N."/>
            <person name="Hemme C.L."/>
            <person name="Woyke T."/>
        </authorList>
    </citation>
    <scope>NUCLEOTIDE SEQUENCE [LARGE SCALE GENOMIC DNA]</scope>
    <source>
        <strain evidence="4">ATCC 35296 / DSM 3052 / OCM 3 / 743B</strain>
    </source>
</reference>
<dbReference type="PANTHER" id="PTHR11487">
    <property type="entry name" value="THIOESTERASE"/>
    <property type="match status" value="1"/>
</dbReference>
<keyword evidence="4" id="KW-1185">Reference proteome</keyword>
<dbReference type="eggNOG" id="COG3208">
    <property type="taxonomic scope" value="Bacteria"/>
</dbReference>
<dbReference type="OrthoDB" id="2213423at2"/>
<comment type="similarity">
    <text evidence="1">Belongs to the thioesterase family.</text>
</comment>
<dbReference type="InterPro" id="IPR001031">
    <property type="entry name" value="Thioesterase"/>
</dbReference>
<dbReference type="GO" id="GO:0016297">
    <property type="term" value="F:fatty acyl-[ACP] hydrolase activity"/>
    <property type="evidence" value="ECO:0007669"/>
    <property type="project" value="UniProtKB-EC"/>
</dbReference>
<feature type="domain" description="Thioesterase" evidence="2">
    <location>
        <begin position="6"/>
        <end position="230"/>
    </location>
</feature>
<dbReference type="AlphaFoldDB" id="D9SKJ1"/>
<dbReference type="SUPFAM" id="SSF53474">
    <property type="entry name" value="alpha/beta-Hydrolases"/>
    <property type="match status" value="1"/>
</dbReference>